<dbReference type="InterPro" id="IPR029058">
    <property type="entry name" value="AB_hydrolase_fold"/>
</dbReference>
<comment type="caution">
    <text evidence="3">The sequence shown here is derived from an EMBL/GenBank/DDBJ whole genome shotgun (WGS) entry which is preliminary data.</text>
</comment>
<keyword evidence="1" id="KW-1133">Transmembrane helix</keyword>
<keyword evidence="1" id="KW-0472">Membrane</keyword>
<protein>
    <recommendedName>
        <fullName evidence="2">Serine aminopeptidase S33 domain-containing protein</fullName>
    </recommendedName>
</protein>
<keyword evidence="4" id="KW-1185">Reference proteome</keyword>
<dbReference type="SUPFAM" id="SSF53474">
    <property type="entry name" value="alpha/beta-Hydrolases"/>
    <property type="match status" value="1"/>
</dbReference>
<dbReference type="Gene3D" id="3.40.50.1820">
    <property type="entry name" value="alpha/beta hydrolase"/>
    <property type="match status" value="1"/>
</dbReference>
<evidence type="ECO:0000259" key="2">
    <source>
        <dbReference type="Pfam" id="PF12146"/>
    </source>
</evidence>
<dbReference type="InterPro" id="IPR051044">
    <property type="entry name" value="MAG_DAG_Lipase"/>
</dbReference>
<reference evidence="3" key="1">
    <citation type="submission" date="2020-12" db="EMBL/GenBank/DDBJ databases">
        <title>Metabolic potential, ecology and presence of endohyphal bacteria is reflected in genomic diversity of Mucoromycotina.</title>
        <authorList>
            <person name="Muszewska A."/>
            <person name="Okrasinska A."/>
            <person name="Steczkiewicz K."/>
            <person name="Drgas O."/>
            <person name="Orlowska M."/>
            <person name="Perlinska-Lenart U."/>
            <person name="Aleksandrzak-Piekarczyk T."/>
            <person name="Szatraj K."/>
            <person name="Zielenkiewicz U."/>
            <person name="Pilsyk S."/>
            <person name="Malc E."/>
            <person name="Mieczkowski P."/>
            <person name="Kruszewska J.S."/>
            <person name="Biernat P."/>
            <person name="Pawlowska J."/>
        </authorList>
    </citation>
    <scope>NUCLEOTIDE SEQUENCE</scope>
    <source>
        <strain evidence="3">WA0000017839</strain>
    </source>
</reference>
<evidence type="ECO:0000256" key="1">
    <source>
        <dbReference type="SAM" id="Phobius"/>
    </source>
</evidence>
<dbReference type="Pfam" id="PF12146">
    <property type="entry name" value="Hydrolase_4"/>
    <property type="match status" value="1"/>
</dbReference>
<evidence type="ECO:0000313" key="4">
    <source>
        <dbReference type="Proteomes" id="UP000603453"/>
    </source>
</evidence>
<feature type="transmembrane region" description="Helical" evidence="1">
    <location>
        <begin position="131"/>
        <end position="151"/>
    </location>
</feature>
<name>A0A8H7RLR0_9FUNG</name>
<keyword evidence="1" id="KW-0812">Transmembrane</keyword>
<dbReference type="OrthoDB" id="10249433at2759"/>
<evidence type="ECO:0000313" key="3">
    <source>
        <dbReference type="EMBL" id="KAG2212730.1"/>
    </source>
</evidence>
<organism evidence="3 4">
    <name type="scientific">Mucor saturninus</name>
    <dbReference type="NCBI Taxonomy" id="64648"/>
    <lineage>
        <taxon>Eukaryota</taxon>
        <taxon>Fungi</taxon>
        <taxon>Fungi incertae sedis</taxon>
        <taxon>Mucoromycota</taxon>
        <taxon>Mucoromycotina</taxon>
        <taxon>Mucoromycetes</taxon>
        <taxon>Mucorales</taxon>
        <taxon>Mucorineae</taxon>
        <taxon>Mucoraceae</taxon>
        <taxon>Mucor</taxon>
    </lineage>
</organism>
<dbReference type="Proteomes" id="UP000603453">
    <property type="component" value="Unassembled WGS sequence"/>
</dbReference>
<dbReference type="AlphaFoldDB" id="A0A8H7RLR0"/>
<sequence length="295" mass="32676">MTGVITVSDEWIKTTDGNDIFTKTWKTQSTPVATVVMVHGFGEHIGRYDRLFSLFASQGIECYGYDQRGWGETGKKSTQFGNNQGYDTALKDIDDAILNKKRQDVPLFLVGHSMGGGLTLNYLARGDKYKGVALVTGAIASAPLVTLSMAIPMPKYYALRAVSFVLPSITIQAGIDPAGMSHDQDEIKKYLEDPLVHDFATLATLAGFIDAGSDIIKTKAKLIKTPILYSHADTDPINLYQSTLSAYNLTSSTDKEMKTWPGLFHELHNETMPQRQEVSDYYLDWIKKHIPAVKN</sequence>
<dbReference type="EMBL" id="JAEPRD010000005">
    <property type="protein sequence ID" value="KAG2212730.1"/>
    <property type="molecule type" value="Genomic_DNA"/>
</dbReference>
<feature type="domain" description="Serine aminopeptidase S33" evidence="2">
    <location>
        <begin position="31"/>
        <end position="271"/>
    </location>
</feature>
<dbReference type="InterPro" id="IPR022742">
    <property type="entry name" value="Hydrolase_4"/>
</dbReference>
<accession>A0A8H7RLR0</accession>
<dbReference type="PANTHER" id="PTHR11614">
    <property type="entry name" value="PHOSPHOLIPASE-RELATED"/>
    <property type="match status" value="1"/>
</dbReference>
<proteinExistence type="predicted"/>
<gene>
    <name evidence="3" type="ORF">INT47_000707</name>
</gene>